<reference evidence="2 3" key="1">
    <citation type="submission" date="2018-12" db="EMBL/GenBank/DDBJ databases">
        <title>The Draft Genome Sequence of the Soil Bacterium Pedobacter tournemirensis R1.</title>
        <authorList>
            <person name="He J."/>
        </authorList>
    </citation>
    <scope>NUCLEOTIDE SEQUENCE [LARGE SCALE GENOMIC DNA]</scope>
    <source>
        <strain evidence="2 3">R1</strain>
    </source>
</reference>
<keyword evidence="1" id="KW-0472">Membrane</keyword>
<evidence type="ECO:0000313" key="2">
    <source>
        <dbReference type="EMBL" id="RXF72224.1"/>
    </source>
</evidence>
<evidence type="ECO:0000256" key="1">
    <source>
        <dbReference type="SAM" id="Phobius"/>
    </source>
</evidence>
<accession>A0A4Q0MFX7</accession>
<dbReference type="RefSeq" id="WP_128767409.1">
    <property type="nucleotide sequence ID" value="NZ_RXOC01000001.1"/>
</dbReference>
<evidence type="ECO:0000313" key="3">
    <source>
        <dbReference type="Proteomes" id="UP000290848"/>
    </source>
</evidence>
<dbReference type="AlphaFoldDB" id="A0A4Q0MFX7"/>
<dbReference type="EMBL" id="RXOC01000001">
    <property type="protein sequence ID" value="RXF72224.1"/>
    <property type="molecule type" value="Genomic_DNA"/>
</dbReference>
<protein>
    <submittedName>
        <fullName evidence="2">Uncharacterized protein</fullName>
    </submittedName>
</protein>
<organism evidence="2 3">
    <name type="scientific">Arcticibacter tournemirensis</name>
    <dbReference type="NCBI Taxonomy" id="699437"/>
    <lineage>
        <taxon>Bacteria</taxon>
        <taxon>Pseudomonadati</taxon>
        <taxon>Bacteroidota</taxon>
        <taxon>Sphingobacteriia</taxon>
        <taxon>Sphingobacteriales</taxon>
        <taxon>Sphingobacteriaceae</taxon>
        <taxon>Arcticibacter</taxon>
    </lineage>
</organism>
<gene>
    <name evidence="2" type="ORF">EKH83_00420</name>
</gene>
<comment type="caution">
    <text evidence="2">The sequence shown here is derived from an EMBL/GenBank/DDBJ whole genome shotgun (WGS) entry which is preliminary data.</text>
</comment>
<sequence length="75" mass="8753">MKEEVEERRRSVNNEELFAQNGAKIKNLVGIIMRQTKDNFLMIVKFNLFAAIMILSVKCGVIFEKHWLNATIKLE</sequence>
<feature type="transmembrane region" description="Helical" evidence="1">
    <location>
        <begin position="40"/>
        <end position="63"/>
    </location>
</feature>
<keyword evidence="1" id="KW-0812">Transmembrane</keyword>
<name>A0A4Q0MFX7_9SPHI</name>
<keyword evidence="1" id="KW-1133">Transmembrane helix</keyword>
<dbReference type="Proteomes" id="UP000290848">
    <property type="component" value="Unassembled WGS sequence"/>
</dbReference>
<proteinExistence type="predicted"/>